<keyword evidence="5" id="KW-0472">Membrane</keyword>
<dbReference type="PANTHER" id="PTHR34478">
    <property type="entry name" value="PROTEIN LEMA"/>
    <property type="match status" value="1"/>
</dbReference>
<evidence type="ECO:0000256" key="5">
    <source>
        <dbReference type="ARBA" id="ARBA00023136"/>
    </source>
</evidence>
<sequence length="196" mass="21827">MGLLILLVAVLLIAAVFFVNLYNRLVTGRNRYQNAYAQIDVQLRRRYDLIPNLVESVKGYMAHEKETLAAVINARNSAMTASRQAAQAPGDPRAMTQLAAAEGMLDNTLGRLFALSEAYPDLKANQNMAQLIEELRSTENRIAFARQAFNDAVTLYNTQREMFPGNLIAGSFNFNPAQLLEESTPEVKEVPRVSFS</sequence>
<keyword evidence="4" id="KW-1133">Transmembrane helix</keyword>
<dbReference type="OrthoDB" id="9804152at2"/>
<dbReference type="STRING" id="549789.NIES30_21030"/>
<feature type="coiled-coil region" evidence="6">
    <location>
        <begin position="121"/>
        <end position="148"/>
    </location>
</feature>
<dbReference type="InterPro" id="IPR023353">
    <property type="entry name" value="LemA-like_dom_sf"/>
</dbReference>
<organism evidence="7 8">
    <name type="scientific">Phormidium tenue NIES-30</name>
    <dbReference type="NCBI Taxonomy" id="549789"/>
    <lineage>
        <taxon>Bacteria</taxon>
        <taxon>Bacillati</taxon>
        <taxon>Cyanobacteriota</taxon>
        <taxon>Cyanophyceae</taxon>
        <taxon>Oscillatoriophycideae</taxon>
        <taxon>Oscillatoriales</taxon>
        <taxon>Oscillatoriaceae</taxon>
        <taxon>Phormidium</taxon>
    </lineage>
</organism>
<evidence type="ECO:0000313" key="8">
    <source>
        <dbReference type="Proteomes" id="UP000185557"/>
    </source>
</evidence>
<evidence type="ECO:0008006" key="9">
    <source>
        <dbReference type="Google" id="ProtNLM"/>
    </source>
</evidence>
<dbReference type="Gene3D" id="1.20.1440.20">
    <property type="entry name" value="LemA-like domain"/>
    <property type="match status" value="1"/>
</dbReference>
<accession>A0A1U7J0A0</accession>
<keyword evidence="6" id="KW-0175">Coiled coil</keyword>
<dbReference type="AlphaFoldDB" id="A0A1U7J0A0"/>
<dbReference type="GO" id="GO:0016020">
    <property type="term" value="C:membrane"/>
    <property type="evidence" value="ECO:0007669"/>
    <property type="project" value="UniProtKB-SubCell"/>
</dbReference>
<dbReference type="SUPFAM" id="SSF140478">
    <property type="entry name" value="LemA-like"/>
    <property type="match status" value="1"/>
</dbReference>
<evidence type="ECO:0000256" key="3">
    <source>
        <dbReference type="ARBA" id="ARBA00022692"/>
    </source>
</evidence>
<evidence type="ECO:0000256" key="6">
    <source>
        <dbReference type="SAM" id="Coils"/>
    </source>
</evidence>
<reference evidence="7 8" key="1">
    <citation type="submission" date="2016-11" db="EMBL/GenBank/DDBJ databases">
        <title>Draft Genome Sequences of Nine Cyanobacterial Strains from Diverse Habitats.</title>
        <authorList>
            <person name="Zhu T."/>
            <person name="Hou S."/>
            <person name="Lu X."/>
            <person name="Hess W.R."/>
        </authorList>
    </citation>
    <scope>NUCLEOTIDE SEQUENCE [LARGE SCALE GENOMIC DNA]</scope>
    <source>
        <strain evidence="7 8">NIES-30</strain>
    </source>
</reference>
<keyword evidence="3" id="KW-0812">Transmembrane</keyword>
<comment type="similarity">
    <text evidence="2">Belongs to the LemA family.</text>
</comment>
<dbReference type="Proteomes" id="UP000185557">
    <property type="component" value="Unassembled WGS sequence"/>
</dbReference>
<protein>
    <recommendedName>
        <fullName evidence="9">LemA family protein</fullName>
    </recommendedName>
</protein>
<evidence type="ECO:0000313" key="7">
    <source>
        <dbReference type="EMBL" id="OKH44977.1"/>
    </source>
</evidence>
<dbReference type="EMBL" id="MRCG01000019">
    <property type="protein sequence ID" value="OKH44977.1"/>
    <property type="molecule type" value="Genomic_DNA"/>
</dbReference>
<proteinExistence type="inferred from homology"/>
<comment type="caution">
    <text evidence="7">The sequence shown here is derived from an EMBL/GenBank/DDBJ whole genome shotgun (WGS) entry which is preliminary data.</text>
</comment>
<dbReference type="PANTHER" id="PTHR34478:SF1">
    <property type="entry name" value="PROTEIN LEMA"/>
    <property type="match status" value="1"/>
</dbReference>
<evidence type="ECO:0000256" key="4">
    <source>
        <dbReference type="ARBA" id="ARBA00022989"/>
    </source>
</evidence>
<keyword evidence="8" id="KW-1185">Reference proteome</keyword>
<evidence type="ECO:0000256" key="2">
    <source>
        <dbReference type="ARBA" id="ARBA00008854"/>
    </source>
</evidence>
<evidence type="ECO:0000256" key="1">
    <source>
        <dbReference type="ARBA" id="ARBA00004167"/>
    </source>
</evidence>
<dbReference type="Pfam" id="PF04011">
    <property type="entry name" value="LemA"/>
    <property type="match status" value="1"/>
</dbReference>
<comment type="subcellular location">
    <subcellularLocation>
        <location evidence="1">Membrane</location>
        <topology evidence="1">Single-pass membrane protein</topology>
    </subcellularLocation>
</comment>
<dbReference type="InterPro" id="IPR007156">
    <property type="entry name" value="MamQ_LemA"/>
</dbReference>
<dbReference type="RefSeq" id="WP_073610418.1">
    <property type="nucleotide sequence ID" value="NZ_MRCG01000019.1"/>
</dbReference>
<name>A0A1U7J0A0_9CYAN</name>
<gene>
    <name evidence="7" type="ORF">NIES30_21030</name>
</gene>